<dbReference type="Gene3D" id="3.40.1830.10">
    <property type="entry name" value="Thermophilic metalloprotease (M29)"/>
    <property type="match status" value="1"/>
</dbReference>
<sequence length="371" mass="42209">MKDPRISQLAKNLINYSINIKPGENLLIEVFDSGLELASELISECYKAGGNPFVTIKSRKIMKDLIKGTNKEHMLAISSLEAERMKKMQAYIGIRGALNSSEWSDILENKLSIYMKNWSKPVHSDIRVPHTRWCIMRYPNNSMAQMAGMSTEKFEDFFFDVCCLDYSKMDKAMDPLKELMEKTDKVRITGKNTDLTFSIKGLPAIKCSGKVNIPDGEIFTAPVKDSVEGYITYNTPSEYQGYTYENIRLEFSKGKIVKATANDTERINKIFNTDEGARYVGEFAIGVNPYITKPMKDTLFDEKIMGSFHFTPGSSYDECPNGNKSAIHWDLVFIQTPEYGGGEIWFDDVLIRKDGRFVLKELECLNPENLK</sequence>
<evidence type="ECO:0000256" key="4">
    <source>
        <dbReference type="ARBA" id="ARBA00008236"/>
    </source>
</evidence>
<keyword evidence="8" id="KW-0378">Hydrolase</keyword>
<proteinExistence type="inferred from homology"/>
<keyword evidence="5 10" id="KW-0031">Aminopeptidase</keyword>
<evidence type="ECO:0000256" key="5">
    <source>
        <dbReference type="ARBA" id="ARBA00022438"/>
    </source>
</evidence>
<comment type="cofactor">
    <cofactor evidence="3">
        <name>Zn(2+)</name>
        <dbReference type="ChEBI" id="CHEBI:29105"/>
    </cofactor>
</comment>
<evidence type="ECO:0000256" key="9">
    <source>
        <dbReference type="ARBA" id="ARBA00023049"/>
    </source>
</evidence>
<dbReference type="PANTHER" id="PTHR34448:SF1">
    <property type="entry name" value="BLL6088 PROTEIN"/>
    <property type="match status" value="1"/>
</dbReference>
<dbReference type="GO" id="GO:0006508">
    <property type="term" value="P:proteolysis"/>
    <property type="evidence" value="ECO:0007669"/>
    <property type="project" value="UniProtKB-KW"/>
</dbReference>
<dbReference type="PANTHER" id="PTHR34448">
    <property type="entry name" value="AMINOPEPTIDASE"/>
    <property type="match status" value="1"/>
</dbReference>
<evidence type="ECO:0000256" key="1">
    <source>
        <dbReference type="ARBA" id="ARBA00001941"/>
    </source>
</evidence>
<organism evidence="10 11">
    <name type="scientific">Lutispora thermophila DSM 19022</name>
    <dbReference type="NCBI Taxonomy" id="1122184"/>
    <lineage>
        <taxon>Bacteria</taxon>
        <taxon>Bacillati</taxon>
        <taxon>Bacillota</taxon>
        <taxon>Clostridia</taxon>
        <taxon>Lutisporales</taxon>
        <taxon>Lutisporaceae</taxon>
        <taxon>Lutispora</taxon>
    </lineage>
</organism>
<comment type="cofactor">
    <cofactor evidence="1">
        <name>Co(2+)</name>
        <dbReference type="ChEBI" id="CHEBI:48828"/>
    </cofactor>
</comment>
<protein>
    <submittedName>
        <fullName evidence="10">Leucyl aminopeptidase (Aminopeptidase T)</fullName>
    </submittedName>
</protein>
<name>A0A1M6CL84_9FIRM</name>
<dbReference type="GO" id="GO:0004177">
    <property type="term" value="F:aminopeptidase activity"/>
    <property type="evidence" value="ECO:0007669"/>
    <property type="project" value="UniProtKB-KW"/>
</dbReference>
<dbReference type="AlphaFoldDB" id="A0A1M6CL84"/>
<evidence type="ECO:0000313" key="11">
    <source>
        <dbReference type="Proteomes" id="UP000184442"/>
    </source>
</evidence>
<accession>A0A1M6CL84</accession>
<dbReference type="InterPro" id="IPR035097">
    <property type="entry name" value="M29_N-terminal"/>
</dbReference>
<evidence type="ECO:0000256" key="3">
    <source>
        <dbReference type="ARBA" id="ARBA00001947"/>
    </source>
</evidence>
<dbReference type="Pfam" id="PF02073">
    <property type="entry name" value="Peptidase_M29"/>
    <property type="match status" value="1"/>
</dbReference>
<evidence type="ECO:0000256" key="7">
    <source>
        <dbReference type="ARBA" id="ARBA00022723"/>
    </source>
</evidence>
<dbReference type="GO" id="GO:0046872">
    <property type="term" value="F:metal ion binding"/>
    <property type="evidence" value="ECO:0007669"/>
    <property type="project" value="UniProtKB-KW"/>
</dbReference>
<dbReference type="InterPro" id="IPR052170">
    <property type="entry name" value="M29_Exopeptidase"/>
</dbReference>
<dbReference type="RefSeq" id="WP_073024844.1">
    <property type="nucleotide sequence ID" value="NZ_FQZS01000005.1"/>
</dbReference>
<keyword evidence="7" id="KW-0479">Metal-binding</keyword>
<dbReference type="GO" id="GO:0008237">
    <property type="term" value="F:metallopeptidase activity"/>
    <property type="evidence" value="ECO:0007669"/>
    <property type="project" value="UniProtKB-KW"/>
</dbReference>
<keyword evidence="6" id="KW-0645">Protease</keyword>
<dbReference type="InterPro" id="IPR000787">
    <property type="entry name" value="Peptidase_M29"/>
</dbReference>
<comment type="similarity">
    <text evidence="4">Belongs to the peptidase M29 family.</text>
</comment>
<dbReference type="OrthoDB" id="9803993at2"/>
<comment type="cofactor">
    <cofactor evidence="2">
        <name>Mg(2+)</name>
        <dbReference type="ChEBI" id="CHEBI:18420"/>
    </cofactor>
</comment>
<gene>
    <name evidence="10" type="ORF">SAMN02745176_00836</name>
</gene>
<evidence type="ECO:0000256" key="8">
    <source>
        <dbReference type="ARBA" id="ARBA00022801"/>
    </source>
</evidence>
<dbReference type="SUPFAM" id="SSF144052">
    <property type="entry name" value="Thermophilic metalloprotease-like"/>
    <property type="match status" value="1"/>
</dbReference>
<evidence type="ECO:0000256" key="2">
    <source>
        <dbReference type="ARBA" id="ARBA00001946"/>
    </source>
</evidence>
<evidence type="ECO:0000256" key="6">
    <source>
        <dbReference type="ARBA" id="ARBA00022670"/>
    </source>
</evidence>
<keyword evidence="9" id="KW-0482">Metalloprotease</keyword>
<dbReference type="STRING" id="1122184.SAMN02745176_00836"/>
<reference evidence="10 11" key="1">
    <citation type="submission" date="2016-11" db="EMBL/GenBank/DDBJ databases">
        <authorList>
            <person name="Jaros S."/>
            <person name="Januszkiewicz K."/>
            <person name="Wedrychowicz H."/>
        </authorList>
    </citation>
    <scope>NUCLEOTIDE SEQUENCE [LARGE SCALE GENOMIC DNA]</scope>
    <source>
        <strain evidence="10 11">DSM 19022</strain>
    </source>
</reference>
<evidence type="ECO:0000313" key="10">
    <source>
        <dbReference type="EMBL" id="SHI61795.1"/>
    </source>
</evidence>
<dbReference type="Proteomes" id="UP000184442">
    <property type="component" value="Unassembled WGS sequence"/>
</dbReference>
<dbReference type="EMBL" id="FQZS01000005">
    <property type="protein sequence ID" value="SHI61795.1"/>
    <property type="molecule type" value="Genomic_DNA"/>
</dbReference>
<keyword evidence="11" id="KW-1185">Reference proteome</keyword>